<dbReference type="AlphaFoldDB" id="A0AAV2GTZ7"/>
<sequence length="122" mass="13684">MCVDSSSSNNGKEVASGITSQLHPSMSFLSPNCRPWRFRSPCYLRCSLISLALSACLVGVVRLRSRRVSWATRRAQFPHRGRRYLSRLLVEDRSINQPRRKITGLSVNHRLFNPAGGATIQG</sequence>
<organism evidence="2 3">
    <name type="scientific">Linum trigynum</name>
    <dbReference type="NCBI Taxonomy" id="586398"/>
    <lineage>
        <taxon>Eukaryota</taxon>
        <taxon>Viridiplantae</taxon>
        <taxon>Streptophyta</taxon>
        <taxon>Embryophyta</taxon>
        <taxon>Tracheophyta</taxon>
        <taxon>Spermatophyta</taxon>
        <taxon>Magnoliopsida</taxon>
        <taxon>eudicotyledons</taxon>
        <taxon>Gunneridae</taxon>
        <taxon>Pentapetalae</taxon>
        <taxon>rosids</taxon>
        <taxon>fabids</taxon>
        <taxon>Malpighiales</taxon>
        <taxon>Linaceae</taxon>
        <taxon>Linum</taxon>
    </lineage>
</organism>
<evidence type="ECO:0000256" key="1">
    <source>
        <dbReference type="SAM" id="Phobius"/>
    </source>
</evidence>
<dbReference type="Proteomes" id="UP001497516">
    <property type="component" value="Chromosome 9"/>
</dbReference>
<evidence type="ECO:0000313" key="3">
    <source>
        <dbReference type="Proteomes" id="UP001497516"/>
    </source>
</evidence>
<keyword evidence="1" id="KW-1133">Transmembrane helix</keyword>
<accession>A0AAV2GTZ7</accession>
<dbReference type="EMBL" id="OZ034822">
    <property type="protein sequence ID" value="CAL1413737.1"/>
    <property type="molecule type" value="Genomic_DNA"/>
</dbReference>
<keyword evidence="3" id="KW-1185">Reference proteome</keyword>
<gene>
    <name evidence="2" type="ORF">LTRI10_LOCUS52945</name>
</gene>
<protein>
    <submittedName>
        <fullName evidence="2">Uncharacterized protein</fullName>
    </submittedName>
</protein>
<reference evidence="2 3" key="1">
    <citation type="submission" date="2024-04" db="EMBL/GenBank/DDBJ databases">
        <authorList>
            <person name="Fracassetti M."/>
        </authorList>
    </citation>
    <scope>NUCLEOTIDE SEQUENCE [LARGE SCALE GENOMIC DNA]</scope>
</reference>
<feature type="transmembrane region" description="Helical" evidence="1">
    <location>
        <begin position="42"/>
        <end position="63"/>
    </location>
</feature>
<name>A0AAV2GTZ7_9ROSI</name>
<keyword evidence="1" id="KW-0812">Transmembrane</keyword>
<proteinExistence type="predicted"/>
<evidence type="ECO:0000313" key="2">
    <source>
        <dbReference type="EMBL" id="CAL1413737.1"/>
    </source>
</evidence>
<keyword evidence="1" id="KW-0472">Membrane</keyword>